<protein>
    <recommendedName>
        <fullName evidence="3">DUF1444 family protein</fullName>
    </recommendedName>
</protein>
<organism evidence="1 2">
    <name type="scientific">Seohaeicola nanhaiensis</name>
    <dbReference type="NCBI Taxonomy" id="1387282"/>
    <lineage>
        <taxon>Bacteria</taxon>
        <taxon>Pseudomonadati</taxon>
        <taxon>Pseudomonadota</taxon>
        <taxon>Alphaproteobacteria</taxon>
        <taxon>Rhodobacterales</taxon>
        <taxon>Roseobacteraceae</taxon>
        <taxon>Seohaeicola</taxon>
    </lineage>
</organism>
<evidence type="ECO:0000313" key="1">
    <source>
        <dbReference type="EMBL" id="MFC4668192.1"/>
    </source>
</evidence>
<sequence length="238" mass="26262">MADTLRIMAEAFAPFGAVRLDEAAEAIVVTREGQEETVFFAQNLHGMLQRAETGAERDQILDDFLAGYSESHDARRDNLMIAVRHRDYAAFVPTPAPVWALAGDLVVFVMVDNARSLAVASDEALAELNLTEDQAYDLGAAHLARMAVEAGQEGEDILMLTLPDASYVSSLMALPSFWVPYQIRFSRVVVSPLARDVLLVVDGARPEMVAELRALGERHWDRMDYPLTRNLFVLGPDG</sequence>
<dbReference type="Proteomes" id="UP001595973">
    <property type="component" value="Unassembled WGS sequence"/>
</dbReference>
<evidence type="ECO:0008006" key="3">
    <source>
        <dbReference type="Google" id="ProtNLM"/>
    </source>
</evidence>
<gene>
    <name evidence="1" type="ORF">ACFO5X_06475</name>
</gene>
<proteinExistence type="predicted"/>
<accession>A0ABV9KDL0</accession>
<name>A0ABV9KDL0_9RHOB</name>
<dbReference type="EMBL" id="JBHSGI010000004">
    <property type="protein sequence ID" value="MFC4668192.1"/>
    <property type="molecule type" value="Genomic_DNA"/>
</dbReference>
<dbReference type="RefSeq" id="WP_380716460.1">
    <property type="nucleotide sequence ID" value="NZ_JBHSGI010000004.1"/>
</dbReference>
<reference evidence="2" key="1">
    <citation type="journal article" date="2019" name="Int. J. Syst. Evol. Microbiol.">
        <title>The Global Catalogue of Microorganisms (GCM) 10K type strain sequencing project: providing services to taxonomists for standard genome sequencing and annotation.</title>
        <authorList>
            <consortium name="The Broad Institute Genomics Platform"/>
            <consortium name="The Broad Institute Genome Sequencing Center for Infectious Disease"/>
            <person name="Wu L."/>
            <person name="Ma J."/>
        </authorList>
    </citation>
    <scope>NUCLEOTIDE SEQUENCE [LARGE SCALE GENOMIC DNA]</scope>
    <source>
        <strain evidence="2">CGMCC 4.7283</strain>
    </source>
</reference>
<comment type="caution">
    <text evidence="1">The sequence shown here is derived from an EMBL/GenBank/DDBJ whole genome shotgun (WGS) entry which is preliminary data.</text>
</comment>
<keyword evidence="2" id="KW-1185">Reference proteome</keyword>
<evidence type="ECO:0000313" key="2">
    <source>
        <dbReference type="Proteomes" id="UP001595973"/>
    </source>
</evidence>